<organism evidence="1 2">
    <name type="scientific">Candidatus Jidaibacter acanthamoebae</name>
    <dbReference type="NCBI Taxonomy" id="86105"/>
    <lineage>
        <taxon>Bacteria</taxon>
        <taxon>Pseudomonadati</taxon>
        <taxon>Pseudomonadota</taxon>
        <taxon>Alphaproteobacteria</taxon>
        <taxon>Rickettsiales</taxon>
        <taxon>Candidatus Midichloriaceae</taxon>
        <taxon>Candidatus Jidaibacter</taxon>
    </lineage>
</organism>
<dbReference type="Proteomes" id="UP000031258">
    <property type="component" value="Unassembled WGS sequence"/>
</dbReference>
<protein>
    <recommendedName>
        <fullName evidence="3">Resolvase HTH domain-containing protein</fullName>
    </recommendedName>
</protein>
<evidence type="ECO:0000313" key="1">
    <source>
        <dbReference type="EMBL" id="KIE04071.1"/>
    </source>
</evidence>
<evidence type="ECO:0008006" key="3">
    <source>
        <dbReference type="Google" id="ProtNLM"/>
    </source>
</evidence>
<sequence length="117" mass="13332">MFVYSPPAFEWSRARGRMGGRPPGLSKKALQKACAAEALYKHNELTSEQIANHLTISKTTLYKYLKIRNVDRHKCIAKPDSSFMGVLPQTPYNKILNLSLNFHNLFCLFSISIYPLI</sequence>
<comment type="caution">
    <text evidence="1">The sequence shown here is derived from an EMBL/GenBank/DDBJ whole genome shotgun (WGS) entry which is preliminary data.</text>
</comment>
<gene>
    <name evidence="1" type="ORF">NF27_JV00020</name>
</gene>
<dbReference type="EMBL" id="JSWE01000238">
    <property type="protein sequence ID" value="KIE04071.1"/>
    <property type="molecule type" value="Genomic_DNA"/>
</dbReference>
<keyword evidence="2" id="KW-1185">Reference proteome</keyword>
<accession>A0A0C1MW33</accession>
<dbReference type="AlphaFoldDB" id="A0A0C1MW33"/>
<proteinExistence type="predicted"/>
<name>A0A0C1MW33_9RICK</name>
<dbReference type="Gene3D" id="1.10.10.60">
    <property type="entry name" value="Homeodomain-like"/>
    <property type="match status" value="1"/>
</dbReference>
<evidence type="ECO:0000313" key="2">
    <source>
        <dbReference type="Proteomes" id="UP000031258"/>
    </source>
</evidence>
<reference evidence="1 2" key="1">
    <citation type="submission" date="2014-11" db="EMBL/GenBank/DDBJ databases">
        <title>A Rickettsiales Symbiont of Amoebae With Ancient Features.</title>
        <authorList>
            <person name="Schulz F."/>
            <person name="Martijn J."/>
            <person name="Wascher F."/>
            <person name="Kostanjsek R."/>
            <person name="Ettema T.J."/>
            <person name="Horn M."/>
        </authorList>
    </citation>
    <scope>NUCLEOTIDE SEQUENCE [LARGE SCALE GENOMIC DNA]</scope>
    <source>
        <strain evidence="1 2">UWC36</strain>
    </source>
</reference>